<dbReference type="InterPro" id="IPR013324">
    <property type="entry name" value="RNA_pol_sigma_r3/r4-like"/>
</dbReference>
<proteinExistence type="predicted"/>
<dbReference type="EMBL" id="CAFBLU010000033">
    <property type="protein sequence ID" value="CAB4880942.1"/>
    <property type="molecule type" value="Genomic_DNA"/>
</dbReference>
<dbReference type="InterPro" id="IPR053812">
    <property type="entry name" value="HTH_Sigma70_ECF-like"/>
</dbReference>
<gene>
    <name evidence="2" type="ORF">UFOPK3444_01417</name>
</gene>
<dbReference type="Gene3D" id="1.10.10.10">
    <property type="entry name" value="Winged helix-like DNA-binding domain superfamily/Winged helix DNA-binding domain"/>
    <property type="match status" value="1"/>
</dbReference>
<dbReference type="Pfam" id="PF07638">
    <property type="entry name" value="Sigma70_ECF"/>
    <property type="match status" value="1"/>
</dbReference>
<dbReference type="SUPFAM" id="SSF88659">
    <property type="entry name" value="Sigma3 and sigma4 domains of RNA polymerase sigma factors"/>
    <property type="match status" value="1"/>
</dbReference>
<dbReference type="AlphaFoldDB" id="A0A6J7ECG6"/>
<feature type="domain" description="RNA polymerase sigma-70 ECF-like HTH" evidence="1">
    <location>
        <begin position="50"/>
        <end position="207"/>
    </location>
</feature>
<name>A0A6J7ECG6_9ZZZZ</name>
<reference evidence="2" key="1">
    <citation type="submission" date="2020-05" db="EMBL/GenBank/DDBJ databases">
        <authorList>
            <person name="Chiriac C."/>
            <person name="Salcher M."/>
            <person name="Ghai R."/>
            <person name="Kavagutti S V."/>
        </authorList>
    </citation>
    <scope>NUCLEOTIDE SEQUENCE</scope>
</reference>
<evidence type="ECO:0000313" key="2">
    <source>
        <dbReference type="EMBL" id="CAB4880942.1"/>
    </source>
</evidence>
<sequence length="232" mass="25538">MAQPNFRSEEDLYAFTPEVLAQLFLTARKKGDFQTAASSAKAMAWQMRGQLIRHAKNHTGADADPELIADQTISRALQAAMKMAQTFKGDAPGQVFEYMMTIQRRVIADHMRRVKGRENIAKIGSLQAGPEDQHGPDGREIGVTDDDLIAVHIDELTDQVMSGFRASHRQIIQMRHIVGYSSKETAEATGATVSNVDKVMERFRTALGAAYLEADSIPGNDSDTGHNGDYSK</sequence>
<evidence type="ECO:0000259" key="1">
    <source>
        <dbReference type="Pfam" id="PF07638"/>
    </source>
</evidence>
<dbReference type="InterPro" id="IPR036388">
    <property type="entry name" value="WH-like_DNA-bd_sf"/>
</dbReference>
<accession>A0A6J7ECG6</accession>
<organism evidence="2">
    <name type="scientific">freshwater metagenome</name>
    <dbReference type="NCBI Taxonomy" id="449393"/>
    <lineage>
        <taxon>unclassified sequences</taxon>
        <taxon>metagenomes</taxon>
        <taxon>ecological metagenomes</taxon>
    </lineage>
</organism>
<protein>
    <submittedName>
        <fullName evidence="2">Unannotated protein</fullName>
    </submittedName>
</protein>